<evidence type="ECO:0000259" key="2">
    <source>
        <dbReference type="Pfam" id="PF16405"/>
    </source>
</evidence>
<organism evidence="3 4">
    <name type="scientific">Zunongwangia pacifica</name>
    <dbReference type="NCBI Taxonomy" id="2911062"/>
    <lineage>
        <taxon>Bacteria</taxon>
        <taxon>Pseudomonadati</taxon>
        <taxon>Bacteroidota</taxon>
        <taxon>Flavobacteriia</taxon>
        <taxon>Flavobacteriales</taxon>
        <taxon>Flavobacteriaceae</taxon>
        <taxon>Zunongwangia</taxon>
    </lineage>
</organism>
<proteinExistence type="predicted"/>
<evidence type="ECO:0000313" key="3">
    <source>
        <dbReference type="EMBL" id="MCL6218202.1"/>
    </source>
</evidence>
<dbReference type="Pfam" id="PF16405">
    <property type="entry name" value="DUF5013"/>
    <property type="match status" value="2"/>
</dbReference>
<keyword evidence="4" id="KW-1185">Reference proteome</keyword>
<feature type="domain" description="DUF5013" evidence="2">
    <location>
        <begin position="243"/>
        <end position="382"/>
    </location>
</feature>
<reference evidence="3" key="1">
    <citation type="submission" date="2022-01" db="EMBL/GenBank/DDBJ databases">
        <title>Genome sequencing of Zunongwangia sp. M21534 genome.</title>
        <authorList>
            <person name="Chen Y."/>
            <person name="Dong C."/>
            <person name="Shao Z."/>
        </authorList>
    </citation>
    <scope>NUCLEOTIDE SEQUENCE</scope>
    <source>
        <strain evidence="3">MCCC M21534</strain>
    </source>
</reference>
<sequence>MNKKIKIYLYLILGFAFLWSCSDVADIDDYKEFVKGGEINYTEKVDSLKAFSGRNRIKIQGIVDADPKIKSFRVYWNSMKDSVVVPVTRTTGVDTLEVIINDISENIYNFEVRTFDGLGNTSIPQYTTGEVYGERYQSSLYNRPVIGNELIGSNLTVNYANMDRTTGVLGTEMEYTSVNSSELQEIFVPIDSTQAQIEDYTSGSEYRYRTVFLPEPTSIDTFYTEYKSFIPEAKLTDPPYFVNATYPFEKLESGDRWGTPAGWIHNEAALSHSGYGALDGDIFDLESGWNEPDLLNAKVYQTFVLPAGTYVYSIDIKELNYEGADNNLDKGYFTVAEGATLPDVDDVETSTATLASERINKSNGLQRDLIFTLDETTQVSIGVQTTNNQGAGRYLKINSFSLDKFTQAPYLKNASKPYQLASSGSRWGTPEYWIHNDAAMSHNDNGSQGAYDGKSKTWDLESGWEQPNIVNGKVYQTVFLDAGTYDYQIELFATNYSGTRSDTDQAYFIVAKGSTLPDVADVETSDQSIVYDRVDSDKGNSISMTFTLTEPTRVSIGAETTNKDGVGLYLQVNSFKLIKQ</sequence>
<evidence type="ECO:0000256" key="1">
    <source>
        <dbReference type="SAM" id="SignalP"/>
    </source>
</evidence>
<feature type="domain" description="DUF5013" evidence="2">
    <location>
        <begin position="412"/>
        <end position="557"/>
    </location>
</feature>
<comment type="caution">
    <text evidence="3">The sequence shown here is derived from an EMBL/GenBank/DDBJ whole genome shotgun (WGS) entry which is preliminary data.</text>
</comment>
<keyword evidence="1" id="KW-0732">Signal</keyword>
<dbReference type="InterPro" id="IPR032181">
    <property type="entry name" value="DUF5013"/>
</dbReference>
<dbReference type="EMBL" id="JAKHSK010000009">
    <property type="protein sequence ID" value="MCL6218202.1"/>
    <property type="molecule type" value="Genomic_DNA"/>
</dbReference>
<gene>
    <name evidence="3" type="ORF">L1967_07830</name>
</gene>
<feature type="signal peptide" evidence="1">
    <location>
        <begin position="1"/>
        <end position="25"/>
    </location>
</feature>
<name>A0A9X1ZNT9_9FLAO</name>
<dbReference type="Pfam" id="PF16389">
    <property type="entry name" value="DUF4998"/>
    <property type="match status" value="1"/>
</dbReference>
<protein>
    <submittedName>
        <fullName evidence="3">DUF5013 domain-containing protein</fullName>
    </submittedName>
</protein>
<dbReference type="RefSeq" id="WP_249601172.1">
    <property type="nucleotide sequence ID" value="NZ_JAKHSK010000009.1"/>
</dbReference>
<evidence type="ECO:0000313" key="4">
    <source>
        <dbReference type="Proteomes" id="UP001139521"/>
    </source>
</evidence>
<dbReference type="Proteomes" id="UP001139521">
    <property type="component" value="Unassembled WGS sequence"/>
</dbReference>
<accession>A0A9X1ZNT9</accession>
<dbReference type="AlphaFoldDB" id="A0A9X1ZNT9"/>
<feature type="chain" id="PRO_5040750482" evidence="1">
    <location>
        <begin position="26"/>
        <end position="580"/>
    </location>
</feature>